<dbReference type="Proteomes" id="UP001217838">
    <property type="component" value="Unassembled WGS sequence"/>
</dbReference>
<feature type="domain" description="IgGFc-binding protein N-terminal" evidence="1">
    <location>
        <begin position="4"/>
        <end position="97"/>
    </location>
</feature>
<accession>A0ABT5B7Y0</accession>
<dbReference type="Pfam" id="PF17517">
    <property type="entry name" value="IgGFc_binding"/>
    <property type="match status" value="1"/>
</dbReference>
<reference evidence="2 3" key="1">
    <citation type="submission" date="2022-11" db="EMBL/GenBank/DDBJ databases">
        <title>Minimal conservation of predation-associated metabolite biosynthetic gene clusters underscores biosynthetic potential of Myxococcota including descriptions for ten novel species: Archangium lansinium sp. nov., Myxococcus landrumus sp. nov., Nannocystis bai.</title>
        <authorList>
            <person name="Ahearne A."/>
            <person name="Stevens C."/>
            <person name="Dowd S."/>
        </authorList>
    </citation>
    <scope>NUCLEOTIDE SEQUENCE [LARGE SCALE GENOMIC DNA]</scope>
    <source>
        <strain evidence="2 3">NCELM</strain>
    </source>
</reference>
<evidence type="ECO:0000259" key="1">
    <source>
        <dbReference type="Pfam" id="PF17517"/>
    </source>
</evidence>
<comment type="caution">
    <text evidence="2">The sequence shown here is derived from an EMBL/GenBank/DDBJ whole genome shotgun (WGS) entry which is preliminary data.</text>
</comment>
<organism evidence="2 3">
    <name type="scientific">Nannocystis radixulma</name>
    <dbReference type="NCBI Taxonomy" id="2995305"/>
    <lineage>
        <taxon>Bacteria</taxon>
        <taxon>Pseudomonadati</taxon>
        <taxon>Myxococcota</taxon>
        <taxon>Polyangia</taxon>
        <taxon>Nannocystales</taxon>
        <taxon>Nannocystaceae</taxon>
        <taxon>Nannocystis</taxon>
    </lineage>
</organism>
<evidence type="ECO:0000313" key="2">
    <source>
        <dbReference type="EMBL" id="MDC0669578.1"/>
    </source>
</evidence>
<dbReference type="EMBL" id="JAQNDN010000010">
    <property type="protein sequence ID" value="MDC0669578.1"/>
    <property type="molecule type" value="Genomic_DNA"/>
</dbReference>
<dbReference type="RefSeq" id="WP_272000138.1">
    <property type="nucleotide sequence ID" value="NZ_JAQNDN010000010.1"/>
</dbReference>
<gene>
    <name evidence="2" type="ORF">POL58_17625</name>
</gene>
<dbReference type="InterPro" id="IPR035234">
    <property type="entry name" value="IgGFc-bd_N"/>
</dbReference>
<name>A0ABT5B7Y0_9BACT</name>
<keyword evidence="3" id="KW-1185">Reference proteome</keyword>
<protein>
    <recommendedName>
        <fullName evidence="1">IgGFc-binding protein N-terminal domain-containing protein</fullName>
    </recommendedName>
</protein>
<sequence length="124" mass="12932">MTFVGDPAMILVPPLAQYQGDYVFLTPAEYETNYVTIIRPAGAAVTLDGADVTDDDGWGPIGAQGGATYERAHFPLDFGPHRVSAGGDDRLGIIVVGYDVAVSYGYAGGSGVEFIGTVPIPPPQ</sequence>
<evidence type="ECO:0000313" key="3">
    <source>
        <dbReference type="Proteomes" id="UP001217838"/>
    </source>
</evidence>
<proteinExistence type="predicted"/>